<dbReference type="AlphaFoldDB" id="A0A830CGC1"/>
<comment type="caution">
    <text evidence="1">The sequence shown here is derived from an EMBL/GenBank/DDBJ whole genome shotgun (WGS) entry which is preliminary data.</text>
</comment>
<sequence>MMGNYHVTFRDRWDQLYSKGRKCKIFLSIANQMTIGSYVYSSSIHHFKYIKRIFPY</sequence>
<evidence type="ECO:0000313" key="1">
    <source>
        <dbReference type="EMBL" id="GFP95424.1"/>
    </source>
</evidence>
<gene>
    <name evidence="1" type="ORF">PHJA_001686700</name>
</gene>
<proteinExistence type="predicted"/>
<evidence type="ECO:0000313" key="2">
    <source>
        <dbReference type="Proteomes" id="UP000653305"/>
    </source>
</evidence>
<name>A0A830CGC1_9LAMI</name>
<dbReference type="Proteomes" id="UP000653305">
    <property type="component" value="Unassembled WGS sequence"/>
</dbReference>
<accession>A0A830CGC1</accession>
<organism evidence="1 2">
    <name type="scientific">Phtheirospermum japonicum</name>
    <dbReference type="NCBI Taxonomy" id="374723"/>
    <lineage>
        <taxon>Eukaryota</taxon>
        <taxon>Viridiplantae</taxon>
        <taxon>Streptophyta</taxon>
        <taxon>Embryophyta</taxon>
        <taxon>Tracheophyta</taxon>
        <taxon>Spermatophyta</taxon>
        <taxon>Magnoliopsida</taxon>
        <taxon>eudicotyledons</taxon>
        <taxon>Gunneridae</taxon>
        <taxon>Pentapetalae</taxon>
        <taxon>asterids</taxon>
        <taxon>lamiids</taxon>
        <taxon>Lamiales</taxon>
        <taxon>Orobanchaceae</taxon>
        <taxon>Orobanchaceae incertae sedis</taxon>
        <taxon>Phtheirospermum</taxon>
    </lineage>
</organism>
<dbReference type="EMBL" id="BMAC01000387">
    <property type="protein sequence ID" value="GFP95424.1"/>
    <property type="molecule type" value="Genomic_DNA"/>
</dbReference>
<keyword evidence="2" id="KW-1185">Reference proteome</keyword>
<protein>
    <submittedName>
        <fullName evidence="1">Uncharacterized protein</fullName>
    </submittedName>
</protein>
<reference evidence="1" key="1">
    <citation type="submission" date="2020-07" db="EMBL/GenBank/DDBJ databases">
        <title>Ethylene signaling mediates host invasion by parasitic plants.</title>
        <authorList>
            <person name="Yoshida S."/>
        </authorList>
    </citation>
    <scope>NUCLEOTIDE SEQUENCE</scope>
    <source>
        <strain evidence="1">Okayama</strain>
    </source>
</reference>